<name>A0A7S4I6U0_9EUKA</name>
<dbReference type="EMBL" id="HBKO01019301">
    <property type="protein sequence ID" value="CAE2220372.1"/>
    <property type="molecule type" value="Transcribed_RNA"/>
</dbReference>
<evidence type="ECO:0000259" key="3">
    <source>
        <dbReference type="Pfam" id="PF00589"/>
    </source>
</evidence>
<gene>
    <name evidence="4" type="ORF">CPOL0286_LOCUS8778</name>
</gene>
<keyword evidence="1" id="KW-0233">DNA recombination</keyword>
<dbReference type="InterPro" id="IPR013762">
    <property type="entry name" value="Integrase-like_cat_sf"/>
</dbReference>
<reference evidence="4" key="1">
    <citation type="submission" date="2021-01" db="EMBL/GenBank/DDBJ databases">
        <authorList>
            <person name="Corre E."/>
            <person name="Pelletier E."/>
            <person name="Niang G."/>
            <person name="Scheremetjew M."/>
            <person name="Finn R."/>
            <person name="Kale V."/>
            <person name="Holt S."/>
            <person name="Cochrane G."/>
            <person name="Meng A."/>
            <person name="Brown T."/>
            <person name="Cohen L."/>
        </authorList>
    </citation>
    <scope>NUCLEOTIDE SEQUENCE</scope>
    <source>
        <strain evidence="4">UIO037</strain>
    </source>
</reference>
<dbReference type="GO" id="GO:0003677">
    <property type="term" value="F:DNA binding"/>
    <property type="evidence" value="ECO:0007669"/>
    <property type="project" value="InterPro"/>
</dbReference>
<dbReference type="SUPFAM" id="SSF56349">
    <property type="entry name" value="DNA breaking-rejoining enzymes"/>
    <property type="match status" value="1"/>
</dbReference>
<protein>
    <recommendedName>
        <fullName evidence="3">Tyr recombinase domain-containing protein</fullName>
    </recommendedName>
</protein>
<dbReference type="GO" id="GO:0006310">
    <property type="term" value="P:DNA recombination"/>
    <property type="evidence" value="ECO:0007669"/>
    <property type="project" value="UniProtKB-KW"/>
</dbReference>
<dbReference type="InterPro" id="IPR011010">
    <property type="entry name" value="DNA_brk_join_enz"/>
</dbReference>
<proteinExistence type="predicted"/>
<evidence type="ECO:0000256" key="2">
    <source>
        <dbReference type="SAM" id="MobiDB-lite"/>
    </source>
</evidence>
<dbReference type="AlphaFoldDB" id="A0A7S4I6U0"/>
<dbReference type="InterPro" id="IPR002104">
    <property type="entry name" value="Integrase_catalytic"/>
</dbReference>
<feature type="domain" description="Tyr recombinase" evidence="3">
    <location>
        <begin position="306"/>
        <end position="374"/>
    </location>
</feature>
<dbReference type="Pfam" id="PF00589">
    <property type="entry name" value="Phage_integrase"/>
    <property type="match status" value="1"/>
</dbReference>
<feature type="region of interest" description="Disordered" evidence="2">
    <location>
        <begin position="1"/>
        <end position="21"/>
    </location>
</feature>
<dbReference type="GO" id="GO:0015074">
    <property type="term" value="P:DNA integration"/>
    <property type="evidence" value="ECO:0007669"/>
    <property type="project" value="InterPro"/>
</dbReference>
<dbReference type="Gene3D" id="1.10.443.10">
    <property type="entry name" value="Intergrase catalytic core"/>
    <property type="match status" value="1"/>
</dbReference>
<evidence type="ECO:0000256" key="1">
    <source>
        <dbReference type="ARBA" id="ARBA00023172"/>
    </source>
</evidence>
<evidence type="ECO:0000313" key="4">
    <source>
        <dbReference type="EMBL" id="CAE2220372.1"/>
    </source>
</evidence>
<accession>A0A7S4I6U0</accession>
<sequence>MMTEENAGEFGHGAHADEPSRATSIEQKLSNIATWFDVVLQDTLIANPGRNYNVKKMKRSLAKLLGRARVHEADVVEDEDDGVLQANTNLDCAYETATLDYLTTNTVHGTRAADNLLLDWEDITVNGVGSASGEVGEGEVRGVALKFQKTKNNTEQRDRPAKALQCLSCCTLGTGSLKVGKDGKQEGGGRICPAHLKMWLKGLQARDVGVAVEQLEGPVYGDYVKIENLPAGATLVKVESGSSSSKAPRLVLVVSREEEAAGLMYDRTVPFEVNGKYFWPPCAGVYFEVAGKGYAVHAWASAAGVTQRMRTLMRKINRRANSELIPSKRIEKMSSKSLRVTMATRLYRAGVPLAEIVEMGEWEDEAMARTYIRTLKPFAGTRRNMCDVVARKQVEPTPTVEPTTLVQPTPTSAVVVAASPASGEALAVAELPEARGEKRKLAAKVGREKEMAVCCPDKFVAQGGCVVCTDGLDKNPTLRQLWDELEGQPAGKVRKTLCENEYHCSCKQIQNTRTRLKERVRCMDPRRLEHGL</sequence>
<organism evidence="4">
    <name type="scientific">Prymnesium polylepis</name>
    <dbReference type="NCBI Taxonomy" id="72548"/>
    <lineage>
        <taxon>Eukaryota</taxon>
        <taxon>Haptista</taxon>
        <taxon>Haptophyta</taxon>
        <taxon>Prymnesiophyceae</taxon>
        <taxon>Prymnesiales</taxon>
        <taxon>Prymnesiaceae</taxon>
        <taxon>Prymnesium</taxon>
    </lineage>
</organism>